<sequence>MDSFTVTSSTDPLAIHSDNGLSFRLSRMPDSADDHDSRTATVGVTRNSRGNSNDASRPSSIDPVANPRKRQRKDRRSSENSRDFVPQGASFSANPVDVDPDLTSSSGSSSEGDSDSDSHSDTSDEENKESPEANPDTARTANWNKGSKSTIRTTLGSRTTKPEESKKSSQFDAINSKYWRSRSESVSSADANAKGGPQSHGESTEEGEVSEGDDSTDSSQMELSGDSDDSSLDSDADDSILLNLGSRNHNQSQNGVLSPKEGDDYDPEALPLSGASVNGQAINRTRDDSAVVSKEDAFRHFSQKYPTPPLTLADLNQTDMDLQAKSIFYDRNINDINLQLPVACAECLREGHMAEVCPFKECVHCGEWDKHQSSFCPQWRRCQRCRARGHDEQQCPSPLKSSASEIPCDLCGSRDHLELQCDYMWKLPRQDPTAAPVHVSISCAHCLSSHHLLGDCPSLSKRLVSSSWTLEGIDLNMVTNINSIPRGRANGGPVGAQRGMKIRGRAERYSAGSSDSEDMLARPDRRPPMGRNANANRPNIRIGGIGKNKNFAPPPPPGPRASYRDRQEFPSGNSRQRSLSPDPRPGE</sequence>
<organism evidence="9 10">
    <name type="scientific">Aspergillus nanangensis</name>
    <dbReference type="NCBI Taxonomy" id="2582783"/>
    <lineage>
        <taxon>Eukaryota</taxon>
        <taxon>Fungi</taxon>
        <taxon>Dikarya</taxon>
        <taxon>Ascomycota</taxon>
        <taxon>Pezizomycotina</taxon>
        <taxon>Eurotiomycetes</taxon>
        <taxon>Eurotiomycetidae</taxon>
        <taxon>Eurotiales</taxon>
        <taxon>Aspergillaceae</taxon>
        <taxon>Aspergillus</taxon>
        <taxon>Aspergillus subgen. Circumdati</taxon>
    </lineage>
</organism>
<evidence type="ECO:0000256" key="6">
    <source>
        <dbReference type="ARBA" id="ARBA00023242"/>
    </source>
</evidence>
<feature type="domain" description="CCHC-type" evidence="8">
    <location>
        <begin position="361"/>
        <end position="378"/>
    </location>
</feature>
<reference evidence="9" key="2">
    <citation type="submission" date="2020-02" db="EMBL/GenBank/DDBJ databases">
        <authorList>
            <person name="Gilchrist C.L.M."/>
            <person name="Chooi Y.-H."/>
        </authorList>
    </citation>
    <scope>NUCLEOTIDE SEQUENCE</scope>
    <source>
        <strain evidence="9">MST-FP2251</strain>
    </source>
</reference>
<keyword evidence="3" id="KW-0677">Repeat</keyword>
<name>A0AAD4CT23_ASPNN</name>
<dbReference type="InterPro" id="IPR001878">
    <property type="entry name" value="Znf_CCHC"/>
</dbReference>
<dbReference type="SMART" id="SM00343">
    <property type="entry name" value="ZnF_C2HC"/>
    <property type="match status" value="5"/>
</dbReference>
<evidence type="ECO:0000259" key="8">
    <source>
        <dbReference type="SMART" id="SM00343"/>
    </source>
</evidence>
<protein>
    <recommendedName>
        <fullName evidence="8">CCHC-type domain-containing protein</fullName>
    </recommendedName>
</protein>
<dbReference type="GO" id="GO:0071035">
    <property type="term" value="P:nuclear polyadenylation-dependent rRNA catabolic process"/>
    <property type="evidence" value="ECO:0007669"/>
    <property type="project" value="TreeGrafter"/>
</dbReference>
<feature type="compositionally biased region" description="Acidic residues" evidence="7">
    <location>
        <begin position="225"/>
        <end position="238"/>
    </location>
</feature>
<feature type="compositionally biased region" description="Polar residues" evidence="7">
    <location>
        <begin position="39"/>
        <end position="59"/>
    </location>
</feature>
<feature type="compositionally biased region" description="Polar residues" evidence="7">
    <location>
        <begin position="570"/>
        <end position="579"/>
    </location>
</feature>
<feature type="domain" description="CCHC-type" evidence="8">
    <location>
        <begin position="343"/>
        <end position="359"/>
    </location>
</feature>
<dbReference type="Gene3D" id="4.10.60.10">
    <property type="entry name" value="Zinc finger, CCHC-type"/>
    <property type="match status" value="1"/>
</dbReference>
<reference evidence="9" key="1">
    <citation type="journal article" date="2019" name="Beilstein J. Org. Chem.">
        <title>Nanangenines: drimane sesquiterpenoids as the dominant metabolite cohort of a novel Australian fungus, Aspergillus nanangensis.</title>
        <authorList>
            <person name="Lacey H.J."/>
            <person name="Gilchrist C.L.M."/>
            <person name="Crombie A."/>
            <person name="Kalaitzis J.A."/>
            <person name="Vuong D."/>
            <person name="Rutledge P.J."/>
            <person name="Turner P."/>
            <person name="Pitt J.I."/>
            <person name="Lacey E."/>
            <person name="Chooi Y.H."/>
            <person name="Piggott A.M."/>
        </authorList>
    </citation>
    <scope>NUCLEOTIDE SEQUENCE</scope>
    <source>
        <strain evidence="9">MST-FP2251</strain>
    </source>
</reference>
<feature type="compositionally biased region" description="Polar residues" evidence="7">
    <location>
        <begin position="137"/>
        <end position="159"/>
    </location>
</feature>
<feature type="compositionally biased region" description="Polar residues" evidence="7">
    <location>
        <begin position="1"/>
        <end position="11"/>
    </location>
</feature>
<feature type="domain" description="CCHC-type" evidence="8">
    <location>
        <begin position="381"/>
        <end position="397"/>
    </location>
</feature>
<dbReference type="SUPFAM" id="SSF57756">
    <property type="entry name" value="Retrovirus zinc finger-like domains"/>
    <property type="match status" value="1"/>
</dbReference>
<dbReference type="GO" id="GO:0008270">
    <property type="term" value="F:zinc ion binding"/>
    <property type="evidence" value="ECO:0007669"/>
    <property type="project" value="UniProtKB-KW"/>
</dbReference>
<keyword evidence="10" id="KW-1185">Reference proteome</keyword>
<evidence type="ECO:0000256" key="1">
    <source>
        <dbReference type="ARBA" id="ARBA00004123"/>
    </source>
</evidence>
<keyword evidence="4" id="KW-0863">Zinc-finger</keyword>
<feature type="region of interest" description="Disordered" evidence="7">
    <location>
        <begin position="484"/>
        <end position="587"/>
    </location>
</feature>
<gene>
    <name evidence="9" type="ORF">FE257_002930</name>
</gene>
<dbReference type="Proteomes" id="UP001194746">
    <property type="component" value="Unassembled WGS sequence"/>
</dbReference>
<evidence type="ECO:0000256" key="4">
    <source>
        <dbReference type="ARBA" id="ARBA00022771"/>
    </source>
</evidence>
<dbReference type="GO" id="GO:0031499">
    <property type="term" value="C:TRAMP complex"/>
    <property type="evidence" value="ECO:0007669"/>
    <property type="project" value="TreeGrafter"/>
</dbReference>
<keyword evidence="5" id="KW-0862">Zinc</keyword>
<evidence type="ECO:0000313" key="9">
    <source>
        <dbReference type="EMBL" id="KAF9891967.1"/>
    </source>
</evidence>
<evidence type="ECO:0000256" key="2">
    <source>
        <dbReference type="ARBA" id="ARBA00022723"/>
    </source>
</evidence>
<feature type="region of interest" description="Disordered" evidence="7">
    <location>
        <begin position="1"/>
        <end position="289"/>
    </location>
</feature>
<feature type="compositionally biased region" description="Low complexity" evidence="7">
    <location>
        <begin position="531"/>
        <end position="542"/>
    </location>
</feature>
<dbReference type="InterPro" id="IPR051644">
    <property type="entry name" value="TRAMP_AT-DNA-binding"/>
</dbReference>
<feature type="compositionally biased region" description="Basic and acidic residues" evidence="7">
    <location>
        <begin position="160"/>
        <end position="169"/>
    </location>
</feature>
<dbReference type="GO" id="GO:0071037">
    <property type="term" value="P:nuclear polyadenylation-dependent snRNA catabolic process"/>
    <property type="evidence" value="ECO:0007669"/>
    <property type="project" value="TreeGrafter"/>
</dbReference>
<feature type="compositionally biased region" description="Acidic residues" evidence="7">
    <location>
        <begin position="204"/>
        <end position="216"/>
    </location>
</feature>
<dbReference type="GO" id="GO:0071039">
    <property type="term" value="P:nuclear polyadenylation-dependent CUT catabolic process"/>
    <property type="evidence" value="ECO:0007669"/>
    <property type="project" value="TreeGrafter"/>
</dbReference>
<dbReference type="GO" id="GO:0071031">
    <property type="term" value="P:nuclear mRNA surveillance of mRNA 3'-end processing"/>
    <property type="evidence" value="ECO:0007669"/>
    <property type="project" value="TreeGrafter"/>
</dbReference>
<feature type="domain" description="CCHC-type" evidence="8">
    <location>
        <begin position="442"/>
        <end position="458"/>
    </location>
</feature>
<keyword evidence="6" id="KW-0539">Nucleus</keyword>
<dbReference type="GO" id="GO:0071038">
    <property type="term" value="P:TRAMP-dependent tRNA surveillance pathway"/>
    <property type="evidence" value="ECO:0007669"/>
    <property type="project" value="TreeGrafter"/>
</dbReference>
<dbReference type="AlphaFoldDB" id="A0AAD4CT23"/>
<dbReference type="GO" id="GO:0003723">
    <property type="term" value="F:RNA binding"/>
    <property type="evidence" value="ECO:0007669"/>
    <property type="project" value="TreeGrafter"/>
</dbReference>
<dbReference type="PANTHER" id="PTHR46543">
    <property type="entry name" value="ZINC FINGER CCHC DOMAIN-CONTAINING PROTEIN 7"/>
    <property type="match status" value="1"/>
</dbReference>
<evidence type="ECO:0000256" key="3">
    <source>
        <dbReference type="ARBA" id="ARBA00022737"/>
    </source>
</evidence>
<dbReference type="InterPro" id="IPR036875">
    <property type="entry name" value="Znf_CCHC_sf"/>
</dbReference>
<proteinExistence type="predicted"/>
<evidence type="ECO:0000256" key="7">
    <source>
        <dbReference type="SAM" id="MobiDB-lite"/>
    </source>
</evidence>
<keyword evidence="2" id="KW-0479">Metal-binding</keyword>
<evidence type="ECO:0000256" key="5">
    <source>
        <dbReference type="ARBA" id="ARBA00022833"/>
    </source>
</evidence>
<comment type="subcellular location">
    <subcellularLocation>
        <location evidence="1">Nucleus</location>
    </subcellularLocation>
</comment>
<feature type="compositionally biased region" description="Polar residues" evidence="7">
    <location>
        <begin position="245"/>
        <end position="256"/>
    </location>
</feature>
<comment type="caution">
    <text evidence="9">The sequence shown here is derived from an EMBL/GenBank/DDBJ whole genome shotgun (WGS) entry which is preliminary data.</text>
</comment>
<accession>A0AAD4CT23</accession>
<feature type="domain" description="CCHC-type" evidence="8">
    <location>
        <begin position="407"/>
        <end position="423"/>
    </location>
</feature>
<dbReference type="GO" id="GO:0071036">
    <property type="term" value="P:nuclear polyadenylation-dependent snoRNA catabolic process"/>
    <property type="evidence" value="ECO:0007669"/>
    <property type="project" value="TreeGrafter"/>
</dbReference>
<evidence type="ECO:0000313" key="10">
    <source>
        <dbReference type="Proteomes" id="UP001194746"/>
    </source>
</evidence>
<dbReference type="PANTHER" id="PTHR46543:SF1">
    <property type="entry name" value="ZINC FINGER CCHC DOMAIN-CONTAINING PROTEIN 7"/>
    <property type="match status" value="1"/>
</dbReference>
<dbReference type="EMBL" id="VCAU01000015">
    <property type="protein sequence ID" value="KAF9891967.1"/>
    <property type="molecule type" value="Genomic_DNA"/>
</dbReference>